<proteinExistence type="predicted"/>
<dbReference type="AlphaFoldDB" id="A0A4Q0I3E3"/>
<dbReference type="EMBL" id="RLII01000013">
    <property type="protein sequence ID" value="RXE58784.1"/>
    <property type="molecule type" value="Genomic_DNA"/>
</dbReference>
<feature type="transmembrane region" description="Helical" evidence="1">
    <location>
        <begin position="6"/>
        <end position="28"/>
    </location>
</feature>
<feature type="transmembrane region" description="Helical" evidence="1">
    <location>
        <begin position="208"/>
        <end position="228"/>
    </location>
</feature>
<keyword evidence="1" id="KW-1133">Transmembrane helix</keyword>
<feature type="transmembrane region" description="Helical" evidence="1">
    <location>
        <begin position="95"/>
        <end position="119"/>
    </location>
</feature>
<comment type="caution">
    <text evidence="2">The sequence shown here is derived from an EMBL/GenBank/DDBJ whole genome shotgun (WGS) entry which is preliminary data.</text>
</comment>
<dbReference type="RefSeq" id="WP_069195421.1">
    <property type="nucleotide sequence ID" value="NZ_RLII01000013.1"/>
</dbReference>
<feature type="transmembrane region" description="Helical" evidence="1">
    <location>
        <begin position="131"/>
        <end position="152"/>
    </location>
</feature>
<organism evidence="2 3">
    <name type="scientific">Acetivibrio mesophilus</name>
    <dbReference type="NCBI Taxonomy" id="2487273"/>
    <lineage>
        <taxon>Bacteria</taxon>
        <taxon>Bacillati</taxon>
        <taxon>Bacillota</taxon>
        <taxon>Clostridia</taxon>
        <taxon>Eubacteriales</taxon>
        <taxon>Oscillospiraceae</taxon>
        <taxon>Acetivibrio</taxon>
    </lineage>
</organism>
<evidence type="ECO:0000313" key="3">
    <source>
        <dbReference type="Proteomes" id="UP000289166"/>
    </source>
</evidence>
<feature type="transmembrane region" description="Helical" evidence="1">
    <location>
        <begin position="63"/>
        <end position="83"/>
    </location>
</feature>
<gene>
    <name evidence="2" type="ORF">EFD62_10800</name>
</gene>
<accession>A0A4Q0I3E3</accession>
<evidence type="ECO:0000313" key="2">
    <source>
        <dbReference type="EMBL" id="RXE58784.1"/>
    </source>
</evidence>
<evidence type="ECO:0000256" key="1">
    <source>
        <dbReference type="SAM" id="Phobius"/>
    </source>
</evidence>
<dbReference type="Proteomes" id="UP000289166">
    <property type="component" value="Unassembled WGS sequence"/>
</dbReference>
<name>A0A4Q0I3E3_9FIRM</name>
<protein>
    <submittedName>
        <fullName evidence="2">Uncharacterized protein</fullName>
    </submittedName>
</protein>
<dbReference type="OrthoDB" id="2082512at2"/>
<sequence>MQNMSLLQFILVSFPEQVIFIFLGAFSIGKYSYFKTRSNYYRIFITASLITFISYILREKLGLVSESTLLLLFIDIILIILIMKFKFYEAVTASVLGFSMIMLVEISFSLIIAPILGINGERELYQNASNFVIFVLSVRLLHILLAVFLYRFKIKIVNMESSNIKTKEYYIQLVVYLISLCTIGFLTFLMTRMLLFEKVTIASSQNMYLLKINIYISLFVTIILTLAVKSIHDFYKNKSTLNNNEIVQSIEYIYRLIDEQNINEAKDALISLKTHIKEN</sequence>
<keyword evidence="1" id="KW-0472">Membrane</keyword>
<feature type="transmembrane region" description="Helical" evidence="1">
    <location>
        <begin position="173"/>
        <end position="196"/>
    </location>
</feature>
<reference evidence="3" key="1">
    <citation type="submission" date="2018-11" db="EMBL/GenBank/DDBJ databases">
        <title>Genome sequencing of a novel mesophilic and cellulolytic organism within the genus Hungateiclostridium.</title>
        <authorList>
            <person name="Rettenmaier R."/>
            <person name="Liebl W."/>
            <person name="Zverlov V."/>
        </authorList>
    </citation>
    <scope>NUCLEOTIDE SEQUENCE [LARGE SCALE GENOMIC DNA]</scope>
    <source>
        <strain evidence="3">N2K1</strain>
    </source>
</reference>
<keyword evidence="1" id="KW-0812">Transmembrane</keyword>
<feature type="transmembrane region" description="Helical" evidence="1">
    <location>
        <begin position="40"/>
        <end position="57"/>
    </location>
</feature>
<keyword evidence="3" id="KW-1185">Reference proteome</keyword>